<accession>A0A9D4R6B0</accession>
<dbReference type="Proteomes" id="UP000828390">
    <property type="component" value="Unassembled WGS sequence"/>
</dbReference>
<evidence type="ECO:0000313" key="2">
    <source>
        <dbReference type="Proteomes" id="UP000828390"/>
    </source>
</evidence>
<comment type="caution">
    <text evidence="1">The sequence shown here is derived from an EMBL/GenBank/DDBJ whole genome shotgun (WGS) entry which is preliminary data.</text>
</comment>
<name>A0A9D4R6B0_DREPO</name>
<proteinExistence type="predicted"/>
<protein>
    <submittedName>
        <fullName evidence="1">Uncharacterized protein</fullName>
    </submittedName>
</protein>
<sequence length="73" mass="8420">MGILERISTPLFAATRVPKRGIYSRRYPCICAVMSTLCDRFSDIMDVIYRILVLVNPRWLLRGITTPKNCGRM</sequence>
<keyword evidence="2" id="KW-1185">Reference proteome</keyword>
<dbReference type="AlphaFoldDB" id="A0A9D4R6B0"/>
<gene>
    <name evidence="1" type="ORF">DPMN_097354</name>
</gene>
<dbReference type="EMBL" id="JAIWYP010000003">
    <property type="protein sequence ID" value="KAH3854805.1"/>
    <property type="molecule type" value="Genomic_DNA"/>
</dbReference>
<evidence type="ECO:0000313" key="1">
    <source>
        <dbReference type="EMBL" id="KAH3854805.1"/>
    </source>
</evidence>
<organism evidence="1 2">
    <name type="scientific">Dreissena polymorpha</name>
    <name type="common">Zebra mussel</name>
    <name type="synonym">Mytilus polymorpha</name>
    <dbReference type="NCBI Taxonomy" id="45954"/>
    <lineage>
        <taxon>Eukaryota</taxon>
        <taxon>Metazoa</taxon>
        <taxon>Spiralia</taxon>
        <taxon>Lophotrochozoa</taxon>
        <taxon>Mollusca</taxon>
        <taxon>Bivalvia</taxon>
        <taxon>Autobranchia</taxon>
        <taxon>Heteroconchia</taxon>
        <taxon>Euheterodonta</taxon>
        <taxon>Imparidentia</taxon>
        <taxon>Neoheterodontei</taxon>
        <taxon>Myida</taxon>
        <taxon>Dreissenoidea</taxon>
        <taxon>Dreissenidae</taxon>
        <taxon>Dreissena</taxon>
    </lineage>
</organism>
<reference evidence="1" key="2">
    <citation type="submission" date="2020-11" db="EMBL/GenBank/DDBJ databases">
        <authorList>
            <person name="McCartney M.A."/>
            <person name="Auch B."/>
            <person name="Kono T."/>
            <person name="Mallez S."/>
            <person name="Becker A."/>
            <person name="Gohl D.M."/>
            <person name="Silverstein K.A.T."/>
            <person name="Koren S."/>
            <person name="Bechman K.B."/>
            <person name="Herman A."/>
            <person name="Abrahante J.E."/>
            <person name="Garbe J."/>
        </authorList>
    </citation>
    <scope>NUCLEOTIDE SEQUENCE</scope>
    <source>
        <strain evidence="1">Duluth1</strain>
        <tissue evidence="1">Whole animal</tissue>
    </source>
</reference>
<reference evidence="1" key="1">
    <citation type="journal article" date="2019" name="bioRxiv">
        <title>The Genome of the Zebra Mussel, Dreissena polymorpha: A Resource for Invasive Species Research.</title>
        <authorList>
            <person name="McCartney M.A."/>
            <person name="Auch B."/>
            <person name="Kono T."/>
            <person name="Mallez S."/>
            <person name="Zhang Y."/>
            <person name="Obille A."/>
            <person name="Becker A."/>
            <person name="Abrahante J.E."/>
            <person name="Garbe J."/>
            <person name="Badalamenti J.P."/>
            <person name="Herman A."/>
            <person name="Mangelson H."/>
            <person name="Liachko I."/>
            <person name="Sullivan S."/>
            <person name="Sone E.D."/>
            <person name="Koren S."/>
            <person name="Silverstein K.A.T."/>
            <person name="Beckman K.B."/>
            <person name="Gohl D.M."/>
        </authorList>
    </citation>
    <scope>NUCLEOTIDE SEQUENCE</scope>
    <source>
        <strain evidence="1">Duluth1</strain>
        <tissue evidence="1">Whole animal</tissue>
    </source>
</reference>